<dbReference type="NCBIfam" id="TIGR00711">
    <property type="entry name" value="efflux_EmrB"/>
    <property type="match status" value="1"/>
</dbReference>
<dbReference type="PANTHER" id="PTHR42718:SF39">
    <property type="entry name" value="ACTINORHODIN TRANSPORTER-RELATED"/>
    <property type="match status" value="1"/>
</dbReference>
<keyword evidence="4 7" id="KW-0812">Transmembrane</keyword>
<feature type="transmembrane region" description="Helical" evidence="7">
    <location>
        <begin position="381"/>
        <end position="400"/>
    </location>
</feature>
<keyword evidence="3" id="KW-1003">Cell membrane</keyword>
<dbReference type="Gene3D" id="1.20.1250.20">
    <property type="entry name" value="MFS general substrate transporter like domains"/>
    <property type="match status" value="1"/>
</dbReference>
<feature type="transmembrane region" description="Helical" evidence="7">
    <location>
        <begin position="55"/>
        <end position="75"/>
    </location>
</feature>
<organism evidence="9 10">
    <name type="scientific">Aquibium oceanicum</name>
    <dbReference type="NCBI Taxonomy" id="1670800"/>
    <lineage>
        <taxon>Bacteria</taxon>
        <taxon>Pseudomonadati</taxon>
        <taxon>Pseudomonadota</taxon>
        <taxon>Alphaproteobacteria</taxon>
        <taxon>Hyphomicrobiales</taxon>
        <taxon>Phyllobacteriaceae</taxon>
        <taxon>Aquibium</taxon>
    </lineage>
</organism>
<feature type="transmembrane region" description="Helical" evidence="7">
    <location>
        <begin position="211"/>
        <end position="230"/>
    </location>
</feature>
<feature type="domain" description="Major facilitator superfamily (MFS) profile" evidence="8">
    <location>
        <begin position="21"/>
        <end position="483"/>
    </location>
</feature>
<dbReference type="InterPro" id="IPR004638">
    <property type="entry name" value="EmrB-like"/>
</dbReference>
<sequence>MSHTDRAPLAELEIDPRRWVSLSILLLAGFMNLIDVTIVNVALPRLQENLHATSSQIEWVVAAYVLAFALGLLPFGRLGDTIGRKRVFIVGVLCFTLFSALCGLAPDMPTLIVARVLQGLSGAMMMPQVLAIAQVIFPPQERGFAFSLFGLTAGLASVAGPLTGGLLIDADIYGLDWRPIFLVNIPIGILTVIAAWRLLPRMPANHDLTHDLGGVALAALCVFLLVFPLIEGHSLGWPAWTFAMIALSAVAGFVFVLFERSRARNQLSQLLPASLMSNHSYLLGIVMVTVFFSGVAGFFMVLAIFLQSGFGFSPLQSGLITVPFPLGVLLASIISGRLRGRWPRARIGAGAGLLIVGMSTLSVVVGAIADEVQHWQFVPPLFISGLGMGIAISSLFQTVLAQVPSRDAGSGSGAMQSFQQIGSALGIAITGQIFFSTLAGNLSTGAGQHPAFVESLGNALYYECAAFALIVVMLFFVKPVPAQGPAHGHQPQPVEV</sequence>
<evidence type="ECO:0000256" key="4">
    <source>
        <dbReference type="ARBA" id="ARBA00022692"/>
    </source>
</evidence>
<evidence type="ECO:0000256" key="7">
    <source>
        <dbReference type="SAM" id="Phobius"/>
    </source>
</evidence>
<dbReference type="EMBL" id="CP018171">
    <property type="protein sequence ID" value="APH70821.1"/>
    <property type="molecule type" value="Genomic_DNA"/>
</dbReference>
<evidence type="ECO:0000256" key="2">
    <source>
        <dbReference type="ARBA" id="ARBA00022448"/>
    </source>
</evidence>
<evidence type="ECO:0000256" key="6">
    <source>
        <dbReference type="ARBA" id="ARBA00023136"/>
    </source>
</evidence>
<dbReference type="CDD" id="cd17321">
    <property type="entry name" value="MFS_MMR_MDR_like"/>
    <property type="match status" value="1"/>
</dbReference>
<keyword evidence="2" id="KW-0813">Transport</keyword>
<dbReference type="GO" id="GO:0022857">
    <property type="term" value="F:transmembrane transporter activity"/>
    <property type="evidence" value="ECO:0007669"/>
    <property type="project" value="InterPro"/>
</dbReference>
<feature type="transmembrane region" description="Helical" evidence="7">
    <location>
        <begin position="20"/>
        <end position="43"/>
    </location>
</feature>
<keyword evidence="6 7" id="KW-0472">Membrane</keyword>
<evidence type="ECO:0000256" key="5">
    <source>
        <dbReference type="ARBA" id="ARBA00022989"/>
    </source>
</evidence>
<comment type="subcellular location">
    <subcellularLocation>
        <location evidence="1">Cell membrane</location>
        <topology evidence="1">Multi-pass membrane protein</topology>
    </subcellularLocation>
</comment>
<keyword evidence="5 7" id="KW-1133">Transmembrane helix</keyword>
<keyword evidence="10" id="KW-1185">Reference proteome</keyword>
<evidence type="ECO:0000313" key="10">
    <source>
        <dbReference type="Proteomes" id="UP000182840"/>
    </source>
</evidence>
<name>A0A1L3SN88_9HYPH</name>
<evidence type="ECO:0000256" key="1">
    <source>
        <dbReference type="ARBA" id="ARBA00004651"/>
    </source>
</evidence>
<proteinExistence type="predicted"/>
<dbReference type="PROSITE" id="PS50850">
    <property type="entry name" value="MFS"/>
    <property type="match status" value="1"/>
</dbReference>
<feature type="transmembrane region" description="Helical" evidence="7">
    <location>
        <begin position="180"/>
        <end position="199"/>
    </location>
</feature>
<reference evidence="10" key="1">
    <citation type="submission" date="2016-11" db="EMBL/GenBank/DDBJ databases">
        <title>Mesorhizobium oceanicum sp. nov., isolated from deep seawater in South China Sea.</title>
        <authorList>
            <person name="Fu G.-Y."/>
        </authorList>
    </citation>
    <scope>NUCLEOTIDE SEQUENCE [LARGE SCALE GENOMIC DNA]</scope>
    <source>
        <strain evidence="10">B7</strain>
    </source>
</reference>
<gene>
    <name evidence="9" type="ORF">BSQ44_05070</name>
</gene>
<evidence type="ECO:0000256" key="3">
    <source>
        <dbReference type="ARBA" id="ARBA00022475"/>
    </source>
</evidence>
<dbReference type="InterPro" id="IPR036259">
    <property type="entry name" value="MFS_trans_sf"/>
</dbReference>
<feature type="transmembrane region" description="Helical" evidence="7">
    <location>
        <begin position="87"/>
        <end position="106"/>
    </location>
</feature>
<feature type="transmembrane region" description="Helical" evidence="7">
    <location>
        <begin position="347"/>
        <end position="369"/>
    </location>
</feature>
<dbReference type="RefSeq" id="WP_072602230.1">
    <property type="nucleotide sequence ID" value="NZ_CP018171.1"/>
</dbReference>
<feature type="transmembrane region" description="Helical" evidence="7">
    <location>
        <begin position="421"/>
        <end position="439"/>
    </location>
</feature>
<dbReference type="PANTHER" id="PTHR42718">
    <property type="entry name" value="MAJOR FACILITATOR SUPERFAMILY MULTIDRUG TRANSPORTER MFSC"/>
    <property type="match status" value="1"/>
</dbReference>
<dbReference type="GO" id="GO:0005886">
    <property type="term" value="C:plasma membrane"/>
    <property type="evidence" value="ECO:0007669"/>
    <property type="project" value="UniProtKB-SubCell"/>
</dbReference>
<feature type="transmembrane region" description="Helical" evidence="7">
    <location>
        <begin position="279"/>
        <end position="306"/>
    </location>
</feature>
<dbReference type="SUPFAM" id="SSF103473">
    <property type="entry name" value="MFS general substrate transporter"/>
    <property type="match status" value="2"/>
</dbReference>
<feature type="transmembrane region" description="Helical" evidence="7">
    <location>
        <begin position="459"/>
        <end position="477"/>
    </location>
</feature>
<feature type="transmembrane region" description="Helical" evidence="7">
    <location>
        <begin position="112"/>
        <end position="137"/>
    </location>
</feature>
<evidence type="ECO:0000259" key="8">
    <source>
        <dbReference type="PROSITE" id="PS50850"/>
    </source>
</evidence>
<protein>
    <submittedName>
        <fullName evidence="9">MFS transporter</fullName>
    </submittedName>
</protein>
<feature type="transmembrane region" description="Helical" evidence="7">
    <location>
        <begin position="318"/>
        <end position="335"/>
    </location>
</feature>
<dbReference type="AlphaFoldDB" id="A0A1L3SN88"/>
<dbReference type="Proteomes" id="UP000182840">
    <property type="component" value="Chromosome"/>
</dbReference>
<accession>A0A1L3SN88</accession>
<feature type="transmembrane region" description="Helical" evidence="7">
    <location>
        <begin position="144"/>
        <end position="168"/>
    </location>
</feature>
<dbReference type="STRING" id="1670800.BSQ44_05070"/>
<dbReference type="KEGG" id="meso:BSQ44_05070"/>
<feature type="transmembrane region" description="Helical" evidence="7">
    <location>
        <begin position="236"/>
        <end position="258"/>
    </location>
</feature>
<dbReference type="Pfam" id="PF07690">
    <property type="entry name" value="MFS_1"/>
    <property type="match status" value="1"/>
</dbReference>
<dbReference type="Gene3D" id="1.20.1720.10">
    <property type="entry name" value="Multidrug resistance protein D"/>
    <property type="match status" value="1"/>
</dbReference>
<evidence type="ECO:0000313" key="9">
    <source>
        <dbReference type="EMBL" id="APH70821.1"/>
    </source>
</evidence>
<dbReference type="InterPro" id="IPR020846">
    <property type="entry name" value="MFS_dom"/>
</dbReference>
<dbReference type="InterPro" id="IPR011701">
    <property type="entry name" value="MFS"/>
</dbReference>